<dbReference type="Proteomes" id="UP001148313">
    <property type="component" value="Unassembled WGS sequence"/>
</dbReference>
<keyword evidence="2" id="KW-1185">Reference proteome</keyword>
<comment type="caution">
    <text evidence="1">The sequence shown here is derived from an EMBL/GenBank/DDBJ whole genome shotgun (WGS) entry which is preliminary data.</text>
</comment>
<sequence length="110" mass="12879">MNHSSDKGTWVASVYLPEITDEQLQLTLELLEERFPGTWDNMMWERQQPFPKDKIPELRKVSKKTISSLWALVRDIDFVKQVQDEEARNSLSRALINAINQHANKKAKEK</sequence>
<evidence type="ECO:0000313" key="2">
    <source>
        <dbReference type="Proteomes" id="UP001148313"/>
    </source>
</evidence>
<organism evidence="1 2">
    <name type="scientific">Hoeflea poritis</name>
    <dbReference type="NCBI Taxonomy" id="2993659"/>
    <lineage>
        <taxon>Bacteria</taxon>
        <taxon>Pseudomonadati</taxon>
        <taxon>Pseudomonadota</taxon>
        <taxon>Alphaproteobacteria</taxon>
        <taxon>Hyphomicrobiales</taxon>
        <taxon>Rhizobiaceae</taxon>
        <taxon>Hoeflea</taxon>
    </lineage>
</organism>
<proteinExistence type="predicted"/>
<reference evidence="1" key="1">
    <citation type="submission" date="2022-11" db="EMBL/GenBank/DDBJ databases">
        <title>Hoeflea poritis sp. nov., isolated from scleractinian coral Porites lutea.</title>
        <authorList>
            <person name="Zhang G."/>
            <person name="Wei Q."/>
            <person name="Cai L."/>
        </authorList>
    </citation>
    <scope>NUCLEOTIDE SEQUENCE</scope>
    <source>
        <strain evidence="1">E7-10</strain>
    </source>
</reference>
<accession>A0ABT4VUG3</accession>
<protein>
    <submittedName>
        <fullName evidence="1">Uncharacterized protein</fullName>
    </submittedName>
</protein>
<gene>
    <name evidence="1" type="ORF">OOZ53_23545</name>
</gene>
<dbReference type="EMBL" id="JAPJZH010000022">
    <property type="protein sequence ID" value="MDA4848352.1"/>
    <property type="molecule type" value="Genomic_DNA"/>
</dbReference>
<name>A0ABT4VUG3_9HYPH</name>
<dbReference type="RefSeq" id="WP_271092213.1">
    <property type="nucleotide sequence ID" value="NZ_JAPJZH010000022.1"/>
</dbReference>
<evidence type="ECO:0000313" key="1">
    <source>
        <dbReference type="EMBL" id="MDA4848352.1"/>
    </source>
</evidence>